<comment type="caution">
    <text evidence="1">The sequence shown here is derived from an EMBL/GenBank/DDBJ whole genome shotgun (WGS) entry which is preliminary data.</text>
</comment>
<accession>S8BA51</accession>
<organism evidence="1 2">
    <name type="scientific">Dactylellina haptotyla (strain CBS 200.50)</name>
    <name type="common">Nematode-trapping fungus</name>
    <name type="synonym">Monacrosporium haptotylum</name>
    <dbReference type="NCBI Taxonomy" id="1284197"/>
    <lineage>
        <taxon>Eukaryota</taxon>
        <taxon>Fungi</taxon>
        <taxon>Dikarya</taxon>
        <taxon>Ascomycota</taxon>
        <taxon>Pezizomycotina</taxon>
        <taxon>Orbiliomycetes</taxon>
        <taxon>Orbiliales</taxon>
        <taxon>Orbiliaceae</taxon>
        <taxon>Dactylellina</taxon>
    </lineage>
</organism>
<keyword evidence="2" id="KW-1185">Reference proteome</keyword>
<dbReference type="OMA" id="LPENWWI"/>
<dbReference type="HOGENOM" id="CLU_760697_0_0_1"/>
<sequence length="367" mass="42206">MANPFDHHLGSVPVADRPTNPNRGLLACSDNVILAVMENLRIEDLVAFASTNKSIHHIYRAHAQQVMSFSLRQTLRKPDFCNWFPFPVVPDQAQDAVEEPANAGVKYNAALSAKEDKQAQFAQAESHIGLLRHANRVINVFSAVKFFAVWFHRMERHDGNGNHNCFTEQWSNRTCNETLRVLVFLAQNQVYQAHRYARHCLFDERILTQCGMEVFDKIELPLPENWWIRASFTEENESLFGDSNKDGRHDAMREFHRECAFIAHRDECFQKRRMAVAKLLAKGIDITPARRITEYECQGQRFWYDRGIVTGLVFTQIAPLTWCHDSMISFTMNPEDILLTDLAYLGPAALEYFAIAGKVVDTLKIRF</sequence>
<evidence type="ECO:0000313" key="2">
    <source>
        <dbReference type="Proteomes" id="UP000015100"/>
    </source>
</evidence>
<reference evidence="2" key="2">
    <citation type="submission" date="2013-04" db="EMBL/GenBank/DDBJ databases">
        <title>Genomic mechanisms accounting for the adaptation to parasitism in nematode-trapping fungi.</title>
        <authorList>
            <person name="Ahren D.G."/>
        </authorList>
    </citation>
    <scope>NUCLEOTIDE SEQUENCE [LARGE SCALE GENOMIC DNA]</scope>
    <source>
        <strain evidence="2">CBS 200.50</strain>
    </source>
</reference>
<gene>
    <name evidence="1" type="ORF">H072_10568</name>
</gene>
<dbReference type="OrthoDB" id="5278817at2759"/>
<protein>
    <submittedName>
        <fullName evidence="1">Uncharacterized protein</fullName>
    </submittedName>
</protein>
<name>S8BA51_DACHA</name>
<dbReference type="EMBL" id="AQGS01001000">
    <property type="protein sequence ID" value="EPS35973.1"/>
    <property type="molecule type" value="Genomic_DNA"/>
</dbReference>
<reference evidence="1 2" key="1">
    <citation type="journal article" date="2013" name="PLoS Genet.">
        <title>Genomic mechanisms accounting for the adaptation to parasitism in nematode-trapping fungi.</title>
        <authorList>
            <person name="Meerupati T."/>
            <person name="Andersson K.M."/>
            <person name="Friman E."/>
            <person name="Kumar D."/>
            <person name="Tunlid A."/>
            <person name="Ahren D."/>
        </authorList>
    </citation>
    <scope>NUCLEOTIDE SEQUENCE [LARGE SCALE GENOMIC DNA]</scope>
    <source>
        <strain evidence="1 2">CBS 200.50</strain>
    </source>
</reference>
<proteinExistence type="predicted"/>
<dbReference type="AlphaFoldDB" id="S8BA51"/>
<dbReference type="Proteomes" id="UP000015100">
    <property type="component" value="Unassembled WGS sequence"/>
</dbReference>
<evidence type="ECO:0000313" key="1">
    <source>
        <dbReference type="EMBL" id="EPS35973.1"/>
    </source>
</evidence>